<dbReference type="Proteomes" id="UP001159364">
    <property type="component" value="Linkage Group LG04"/>
</dbReference>
<feature type="chain" id="PRO_5043384261" description="Galactose oxidase" evidence="2">
    <location>
        <begin position="23"/>
        <end position="543"/>
    </location>
</feature>
<dbReference type="InterPro" id="IPR037293">
    <property type="entry name" value="Gal_Oxidase_central_sf"/>
</dbReference>
<dbReference type="Gene3D" id="2.130.10.80">
    <property type="entry name" value="Galactose oxidase/kelch, beta-propeller"/>
    <property type="match status" value="1"/>
</dbReference>
<dbReference type="PANTHER" id="PTHR32208:SF71">
    <property type="entry name" value="GLYOXAL OXIDASE-RELATED PROTEIN"/>
    <property type="match status" value="1"/>
</dbReference>
<organism evidence="5 6">
    <name type="scientific">Erythroxylum novogranatense</name>
    <dbReference type="NCBI Taxonomy" id="1862640"/>
    <lineage>
        <taxon>Eukaryota</taxon>
        <taxon>Viridiplantae</taxon>
        <taxon>Streptophyta</taxon>
        <taxon>Embryophyta</taxon>
        <taxon>Tracheophyta</taxon>
        <taxon>Spermatophyta</taxon>
        <taxon>Magnoliopsida</taxon>
        <taxon>eudicotyledons</taxon>
        <taxon>Gunneridae</taxon>
        <taxon>Pentapetalae</taxon>
        <taxon>rosids</taxon>
        <taxon>fabids</taxon>
        <taxon>Malpighiales</taxon>
        <taxon>Erythroxylaceae</taxon>
        <taxon>Erythroxylum</taxon>
    </lineage>
</organism>
<dbReference type="InterPro" id="IPR011043">
    <property type="entry name" value="Gal_Oxase/kelch_b-propeller"/>
</dbReference>
<sequence>MIKLILLLFSFFIFPSIMISHTQTPGRQGEWHLLQESIGISAMHMQLLHNNKVVIYDRTDFGRSNLSLPGGQCRFDPHDRVLKVDCTAHSIIYNIAANTFQPLKVQTDTWCSSGALLPNGTLVQTGGYNDGDHVLRTYTPCDDDICDWVEFRQYLSRRRWYATDQILPDGRIIIVGGRGEFSYEFYPNHPPTRYFLLEFLRHTNDENENNLYPFLHLLPDGNLFIFANTRAILFDYNLNQVIREYPEIPGGDARNYPSSGSSVLLPLDENGDINRDVEVVVCGGAPKTAFPLARQGILITSSSTCGRLRVNDQKPLWVMEGMPIPRVMGDMLLLPTGDIIIINGAQRGTAGWELASEPATTPIIYRPYEVQSWRYSVMTPSARPRMYHSTAILLPDGRVLVGGSNPHIYYNFTGVEFPTDLSLEAFSPPYLSTEYSSIRPRILAFKERIKYGETLFVKFSLQNLLAQKAVSVRIVAPSFTTHSFSMNHRMVVLRMVGFSSENSDTYTSKVAGPSTMNIAPPGYYLLFVVHAGIPSYGEWVHIE</sequence>
<evidence type="ECO:0000256" key="1">
    <source>
        <dbReference type="ARBA" id="ARBA00022729"/>
    </source>
</evidence>
<dbReference type="CDD" id="cd02851">
    <property type="entry name" value="E_set_GO_C"/>
    <property type="match status" value="1"/>
</dbReference>
<dbReference type="SUPFAM" id="SSF81296">
    <property type="entry name" value="E set domains"/>
    <property type="match status" value="1"/>
</dbReference>
<evidence type="ECO:0000313" key="5">
    <source>
        <dbReference type="EMBL" id="KAJ8768370.1"/>
    </source>
</evidence>
<dbReference type="AlphaFoldDB" id="A0AAV8TN45"/>
<dbReference type="SUPFAM" id="SSF50965">
    <property type="entry name" value="Galactose oxidase, central domain"/>
    <property type="match status" value="1"/>
</dbReference>
<dbReference type="Gene3D" id="2.60.40.10">
    <property type="entry name" value="Immunoglobulins"/>
    <property type="match status" value="1"/>
</dbReference>
<dbReference type="InterPro" id="IPR009880">
    <property type="entry name" value="Glyoxal_oxidase_N"/>
</dbReference>
<feature type="domain" description="Galactose oxidase-like Early set" evidence="4">
    <location>
        <begin position="439"/>
        <end position="542"/>
    </location>
</feature>
<name>A0AAV8TN45_9ROSI</name>
<evidence type="ECO:0000259" key="4">
    <source>
        <dbReference type="Pfam" id="PF09118"/>
    </source>
</evidence>
<gene>
    <name evidence="5" type="ORF">K2173_021523</name>
</gene>
<dbReference type="Pfam" id="PF07250">
    <property type="entry name" value="Glyoxal_oxid_N"/>
    <property type="match status" value="1"/>
</dbReference>
<dbReference type="PANTHER" id="PTHR32208">
    <property type="entry name" value="SECRETED PROTEIN-RELATED"/>
    <property type="match status" value="1"/>
</dbReference>
<dbReference type="InterPro" id="IPR015202">
    <property type="entry name" value="GO-like_E_set"/>
</dbReference>
<evidence type="ECO:0000256" key="2">
    <source>
        <dbReference type="SAM" id="SignalP"/>
    </source>
</evidence>
<keyword evidence="6" id="KW-1185">Reference proteome</keyword>
<evidence type="ECO:0000313" key="6">
    <source>
        <dbReference type="Proteomes" id="UP001159364"/>
    </source>
</evidence>
<reference evidence="5 6" key="1">
    <citation type="submission" date="2021-09" db="EMBL/GenBank/DDBJ databases">
        <title>Genomic insights and catalytic innovation underlie evolution of tropane alkaloids biosynthesis.</title>
        <authorList>
            <person name="Wang Y.-J."/>
            <person name="Tian T."/>
            <person name="Huang J.-P."/>
            <person name="Huang S.-X."/>
        </authorList>
    </citation>
    <scope>NUCLEOTIDE SEQUENCE [LARGE SCALE GENOMIC DNA]</scope>
    <source>
        <strain evidence="5">KIB-2018</strain>
        <tissue evidence="5">Leaf</tissue>
    </source>
</reference>
<keyword evidence="1 2" id="KW-0732">Signal</keyword>
<dbReference type="InterPro" id="IPR013783">
    <property type="entry name" value="Ig-like_fold"/>
</dbReference>
<evidence type="ECO:0000259" key="3">
    <source>
        <dbReference type="Pfam" id="PF07250"/>
    </source>
</evidence>
<dbReference type="InterPro" id="IPR014756">
    <property type="entry name" value="Ig_E-set"/>
</dbReference>
<comment type="caution">
    <text evidence="5">The sequence shown here is derived from an EMBL/GenBank/DDBJ whole genome shotgun (WGS) entry which is preliminary data.</text>
</comment>
<feature type="signal peptide" evidence="2">
    <location>
        <begin position="1"/>
        <end position="22"/>
    </location>
</feature>
<protein>
    <recommendedName>
        <fullName evidence="7">Galactose oxidase</fullName>
    </recommendedName>
</protein>
<feature type="domain" description="Glyoxal oxidase N-terminal" evidence="3">
    <location>
        <begin position="43"/>
        <end position="430"/>
    </location>
</feature>
<proteinExistence type="predicted"/>
<evidence type="ECO:0008006" key="7">
    <source>
        <dbReference type="Google" id="ProtNLM"/>
    </source>
</evidence>
<dbReference type="Pfam" id="PF09118">
    <property type="entry name" value="GO-like_E_set"/>
    <property type="match status" value="1"/>
</dbReference>
<accession>A0AAV8TN45</accession>
<dbReference type="EMBL" id="JAIWQS010000004">
    <property type="protein sequence ID" value="KAJ8768370.1"/>
    <property type="molecule type" value="Genomic_DNA"/>
</dbReference>